<dbReference type="RefSeq" id="XP_005717138.1">
    <property type="nucleotide sequence ID" value="XM_005717081.1"/>
</dbReference>
<evidence type="ECO:0000256" key="1">
    <source>
        <dbReference type="SAM" id="SignalP"/>
    </source>
</evidence>
<sequence>MIPCSSFTLSLFVFLIACTAAASVRPLDNRQIAAVERQDSSVCMNDGINCRCSKSTAPGASLCKRHVGNSQCTVGLCDEPFQCDCNGSFMCSRASTVGYWDCDEAGSAAFRTTDSCKCSRRNRTKASYALRVTQPLAEYIRGAGDPSTGCGMPLDFWA</sequence>
<proteinExistence type="predicted"/>
<dbReference type="Proteomes" id="UP000012073">
    <property type="component" value="Unassembled WGS sequence"/>
</dbReference>
<dbReference type="KEGG" id="ccp:CHC_T00005456001"/>
<feature type="chain" id="PRO_5004454550" evidence="1">
    <location>
        <begin position="22"/>
        <end position="158"/>
    </location>
</feature>
<evidence type="ECO:0000313" key="3">
    <source>
        <dbReference type="Proteomes" id="UP000012073"/>
    </source>
</evidence>
<dbReference type="EMBL" id="HG001831">
    <property type="protein sequence ID" value="CDF37319.1"/>
    <property type="molecule type" value="Genomic_DNA"/>
</dbReference>
<evidence type="ECO:0000313" key="2">
    <source>
        <dbReference type="EMBL" id="CDF37319.1"/>
    </source>
</evidence>
<dbReference type="GeneID" id="17324855"/>
<organism evidence="2 3">
    <name type="scientific">Chondrus crispus</name>
    <name type="common">Carrageen Irish moss</name>
    <name type="synonym">Polymorpha crispa</name>
    <dbReference type="NCBI Taxonomy" id="2769"/>
    <lineage>
        <taxon>Eukaryota</taxon>
        <taxon>Rhodophyta</taxon>
        <taxon>Florideophyceae</taxon>
        <taxon>Rhodymeniophycidae</taxon>
        <taxon>Gigartinales</taxon>
        <taxon>Gigartinaceae</taxon>
        <taxon>Chondrus</taxon>
    </lineage>
</organism>
<protein>
    <submittedName>
        <fullName evidence="2">Uncharacterized protein</fullName>
    </submittedName>
</protein>
<reference evidence="3" key="1">
    <citation type="journal article" date="2013" name="Proc. Natl. Acad. Sci. U.S.A.">
        <title>Genome structure and metabolic features in the red seaweed Chondrus crispus shed light on evolution of the Archaeplastida.</title>
        <authorList>
            <person name="Collen J."/>
            <person name="Porcel B."/>
            <person name="Carre W."/>
            <person name="Ball S.G."/>
            <person name="Chaparro C."/>
            <person name="Tonon T."/>
            <person name="Barbeyron T."/>
            <person name="Michel G."/>
            <person name="Noel B."/>
            <person name="Valentin K."/>
            <person name="Elias M."/>
            <person name="Artiguenave F."/>
            <person name="Arun A."/>
            <person name="Aury J.M."/>
            <person name="Barbosa-Neto J.F."/>
            <person name="Bothwell J.H."/>
            <person name="Bouget F.Y."/>
            <person name="Brillet L."/>
            <person name="Cabello-Hurtado F."/>
            <person name="Capella-Gutierrez S."/>
            <person name="Charrier B."/>
            <person name="Cladiere L."/>
            <person name="Cock J.M."/>
            <person name="Coelho S.M."/>
            <person name="Colleoni C."/>
            <person name="Czjzek M."/>
            <person name="Da Silva C."/>
            <person name="Delage L."/>
            <person name="Denoeud F."/>
            <person name="Deschamps P."/>
            <person name="Dittami S.M."/>
            <person name="Gabaldon T."/>
            <person name="Gachon C.M."/>
            <person name="Groisillier A."/>
            <person name="Herve C."/>
            <person name="Jabbari K."/>
            <person name="Katinka M."/>
            <person name="Kloareg B."/>
            <person name="Kowalczyk N."/>
            <person name="Labadie K."/>
            <person name="Leblanc C."/>
            <person name="Lopez P.J."/>
            <person name="McLachlan D.H."/>
            <person name="Meslet-Cladiere L."/>
            <person name="Moustafa A."/>
            <person name="Nehr Z."/>
            <person name="Nyvall Collen P."/>
            <person name="Panaud O."/>
            <person name="Partensky F."/>
            <person name="Poulain J."/>
            <person name="Rensing S.A."/>
            <person name="Rousvoal S."/>
            <person name="Samson G."/>
            <person name="Symeonidi A."/>
            <person name="Weissenbach J."/>
            <person name="Zambounis A."/>
            <person name="Wincker P."/>
            <person name="Boyen C."/>
        </authorList>
    </citation>
    <scope>NUCLEOTIDE SEQUENCE [LARGE SCALE GENOMIC DNA]</scope>
    <source>
        <strain evidence="3">cv. Stackhouse</strain>
    </source>
</reference>
<feature type="signal peptide" evidence="1">
    <location>
        <begin position="1"/>
        <end position="21"/>
    </location>
</feature>
<dbReference type="AlphaFoldDB" id="R7QGW1"/>
<dbReference type="Gramene" id="CDF37319">
    <property type="protein sequence ID" value="CDF37319"/>
    <property type="gene ID" value="CHC_T00005456001"/>
</dbReference>
<name>R7QGW1_CHOCR</name>
<accession>R7QGW1</accession>
<keyword evidence="1" id="KW-0732">Signal</keyword>
<gene>
    <name evidence="2" type="ORF">CHC_T00005456001</name>
</gene>
<keyword evidence="3" id="KW-1185">Reference proteome</keyword>